<proteinExistence type="predicted"/>
<dbReference type="OrthoDB" id="2099755at2759"/>
<dbReference type="SUPFAM" id="SSF56219">
    <property type="entry name" value="DNase I-like"/>
    <property type="match status" value="1"/>
</dbReference>
<feature type="domain" description="Endonuclease/exonuclease/phosphatase" evidence="2">
    <location>
        <begin position="21"/>
        <end position="347"/>
    </location>
</feature>
<dbReference type="EMBL" id="ML014341">
    <property type="protein sequence ID" value="RKO98930.1"/>
    <property type="molecule type" value="Genomic_DNA"/>
</dbReference>
<dbReference type="InterPro" id="IPR005135">
    <property type="entry name" value="Endo/exonuclease/phosphatase"/>
</dbReference>
<reference evidence="4" key="1">
    <citation type="journal article" date="2018" name="Nat. Microbiol.">
        <title>Leveraging single-cell genomics to expand the fungal tree of life.</title>
        <authorList>
            <person name="Ahrendt S.R."/>
            <person name="Quandt C.A."/>
            <person name="Ciobanu D."/>
            <person name="Clum A."/>
            <person name="Salamov A."/>
            <person name="Andreopoulos B."/>
            <person name="Cheng J.F."/>
            <person name="Woyke T."/>
            <person name="Pelin A."/>
            <person name="Henrissat B."/>
            <person name="Reynolds N.K."/>
            <person name="Benny G.L."/>
            <person name="Smith M.E."/>
            <person name="James T.Y."/>
            <person name="Grigoriev I.V."/>
        </authorList>
    </citation>
    <scope>NUCLEOTIDE SEQUENCE [LARGE SCALE GENOMIC DNA]</scope>
    <source>
        <strain evidence="4">ATCC 52028</strain>
    </source>
</reference>
<feature type="region of interest" description="Disordered" evidence="1">
    <location>
        <begin position="136"/>
        <end position="171"/>
    </location>
</feature>
<protein>
    <recommendedName>
        <fullName evidence="2">Endonuclease/exonuclease/phosphatase domain-containing protein</fullName>
    </recommendedName>
</protein>
<dbReference type="GO" id="GO:0003824">
    <property type="term" value="F:catalytic activity"/>
    <property type="evidence" value="ECO:0007669"/>
    <property type="project" value="InterPro"/>
</dbReference>
<accession>A0A4P9X2M4</accession>
<dbReference type="Pfam" id="PF03372">
    <property type="entry name" value="Exo_endo_phos"/>
    <property type="match status" value="1"/>
</dbReference>
<organism evidence="3 4">
    <name type="scientific">Caulochytrium protostelioides</name>
    <dbReference type="NCBI Taxonomy" id="1555241"/>
    <lineage>
        <taxon>Eukaryota</taxon>
        <taxon>Fungi</taxon>
        <taxon>Fungi incertae sedis</taxon>
        <taxon>Chytridiomycota</taxon>
        <taxon>Chytridiomycota incertae sedis</taxon>
        <taxon>Chytridiomycetes</taxon>
        <taxon>Caulochytriales</taxon>
        <taxon>Caulochytriaceae</taxon>
        <taxon>Caulochytrium</taxon>
    </lineage>
</organism>
<evidence type="ECO:0000259" key="2">
    <source>
        <dbReference type="Pfam" id="PF03372"/>
    </source>
</evidence>
<keyword evidence="4" id="KW-1185">Reference proteome</keyword>
<sequence length="356" mass="37133">MALAVPRRGAGALQPVRVIAYNILVGGQQTAYDADRGPTRRQRIVQYLATQRPDVVLFTELKNFSRADFATWVRDGLGHASAVLGVTSGGYHVGVSSRFPLSELEFQNDAFHHGALAVRVDVPVAEATADATADATAAATADATDAPTAPWTAPASGAAPEAAVPPTPPASLSSRARPFHVLVTHLTPYDSVKRVDEMAAVAAMVARHPSPAGWLVAGDLNTLSPHDAPQYAACAARLAALRKFARPPAAAASAVAPALDYAPLQVLLDAGWIDLGAASDVPFAHTAPTCLEVDSAHCARLRLDYMLVDAALAHAAPAGAVPPPAGAAGRPVYRVLQNDVTDYLSDHYPIACELFV</sequence>
<dbReference type="Gene3D" id="3.60.10.10">
    <property type="entry name" value="Endonuclease/exonuclease/phosphatase"/>
    <property type="match status" value="2"/>
</dbReference>
<name>A0A4P9X2M4_9FUNG</name>
<dbReference type="Proteomes" id="UP000274922">
    <property type="component" value="Unassembled WGS sequence"/>
</dbReference>
<evidence type="ECO:0000256" key="1">
    <source>
        <dbReference type="SAM" id="MobiDB-lite"/>
    </source>
</evidence>
<evidence type="ECO:0000313" key="3">
    <source>
        <dbReference type="EMBL" id="RKO98930.1"/>
    </source>
</evidence>
<gene>
    <name evidence="3" type="ORF">CXG81DRAFT_28281</name>
</gene>
<dbReference type="InterPro" id="IPR036691">
    <property type="entry name" value="Endo/exonu/phosph_ase_sf"/>
</dbReference>
<evidence type="ECO:0000313" key="4">
    <source>
        <dbReference type="Proteomes" id="UP000274922"/>
    </source>
</evidence>
<feature type="compositionally biased region" description="Low complexity" evidence="1">
    <location>
        <begin position="136"/>
        <end position="162"/>
    </location>
</feature>
<dbReference type="AlphaFoldDB" id="A0A4P9X2M4"/>